<gene>
    <name evidence="1" type="ORF">AYP45_14395</name>
</gene>
<sequence>MLKNSVSCHLFVFKESGIGGQESGFRTLTSGFRSLLFLCLVTARMLHDFHALSKNLPPDFLFSAILVFCAPGQEF</sequence>
<dbReference type="AlphaFoldDB" id="A0A1V4AQZ8"/>
<accession>A0A1V4AQZ8</accession>
<reference evidence="1 2" key="1">
    <citation type="journal article" date="2017" name="Water Res.">
        <title>Discovery and metagenomic analysis of an anammox bacterial enrichment related to Candidatus "Brocadia caroliniensis" in a full-scale glycerol-fed nitritation-denitritation separate centrate treatment process.</title>
        <authorList>
            <person name="Park H."/>
            <person name="Brotto A.C."/>
            <person name="van Loosdrecht M.C."/>
            <person name="Chandran K."/>
        </authorList>
    </citation>
    <scope>NUCLEOTIDE SEQUENCE [LARGE SCALE GENOMIC DNA]</scope>
    <source>
        <strain evidence="1">26THWARD</strain>
    </source>
</reference>
<protein>
    <submittedName>
        <fullName evidence="1">Uncharacterized protein</fullName>
    </submittedName>
</protein>
<evidence type="ECO:0000313" key="1">
    <source>
        <dbReference type="EMBL" id="OOP55520.1"/>
    </source>
</evidence>
<proteinExistence type="predicted"/>
<comment type="caution">
    <text evidence="1">The sequence shown here is derived from an EMBL/GenBank/DDBJ whole genome shotgun (WGS) entry which is preliminary data.</text>
</comment>
<dbReference type="EMBL" id="AYTS01000139">
    <property type="protein sequence ID" value="OOP55520.1"/>
    <property type="molecule type" value="Genomic_DNA"/>
</dbReference>
<organism evidence="1 2">
    <name type="scientific">Candidatus Brocadia carolinensis</name>
    <dbReference type="NCBI Taxonomy" id="1004156"/>
    <lineage>
        <taxon>Bacteria</taxon>
        <taxon>Pseudomonadati</taxon>
        <taxon>Planctomycetota</taxon>
        <taxon>Candidatus Brocadiia</taxon>
        <taxon>Candidatus Brocadiales</taxon>
        <taxon>Candidatus Brocadiaceae</taxon>
        <taxon>Candidatus Brocadia</taxon>
    </lineage>
</organism>
<evidence type="ECO:0000313" key="2">
    <source>
        <dbReference type="Proteomes" id="UP000189681"/>
    </source>
</evidence>
<name>A0A1V4AQZ8_9BACT</name>
<dbReference type="Proteomes" id="UP000189681">
    <property type="component" value="Unassembled WGS sequence"/>
</dbReference>